<feature type="region of interest" description="Disordered" evidence="1">
    <location>
        <begin position="46"/>
        <end position="103"/>
    </location>
</feature>
<organism evidence="3 4">
    <name type="scientific">Cuscuta europaea</name>
    <name type="common">European dodder</name>
    <dbReference type="NCBI Taxonomy" id="41803"/>
    <lineage>
        <taxon>Eukaryota</taxon>
        <taxon>Viridiplantae</taxon>
        <taxon>Streptophyta</taxon>
        <taxon>Embryophyta</taxon>
        <taxon>Tracheophyta</taxon>
        <taxon>Spermatophyta</taxon>
        <taxon>Magnoliopsida</taxon>
        <taxon>eudicotyledons</taxon>
        <taxon>Gunneridae</taxon>
        <taxon>Pentapetalae</taxon>
        <taxon>asterids</taxon>
        <taxon>lamiids</taxon>
        <taxon>Solanales</taxon>
        <taxon>Convolvulaceae</taxon>
        <taxon>Cuscuteae</taxon>
        <taxon>Cuscuta</taxon>
        <taxon>Cuscuta subgen. Cuscuta</taxon>
    </lineage>
</organism>
<proteinExistence type="predicted"/>
<comment type="caution">
    <text evidence="3">The sequence shown here is derived from an EMBL/GenBank/DDBJ whole genome shotgun (WGS) entry which is preliminary data.</text>
</comment>
<evidence type="ECO:0000313" key="3">
    <source>
        <dbReference type="EMBL" id="CAH9062109.1"/>
    </source>
</evidence>
<feature type="signal peptide" evidence="2">
    <location>
        <begin position="1"/>
        <end position="23"/>
    </location>
</feature>
<accession>A0A9P0YK37</accession>
<sequence>MVTKKTICLLYIFYVLLANLCCGLVTNPDCFGKIWFPHEGGAGSVEGDISGGAPAPGPRGDAPSGEPPVALGYGDLPRHGTSGGRHRLYPGGGIGGGSTRRDDNHEERTHLMVETPMKALINPQGEMVAAEEMRQVVKAMDDVGGGDYRYKMFGSPV</sequence>
<feature type="chain" id="PRO_5040271602" evidence="2">
    <location>
        <begin position="24"/>
        <end position="157"/>
    </location>
</feature>
<evidence type="ECO:0000256" key="1">
    <source>
        <dbReference type="SAM" id="MobiDB-lite"/>
    </source>
</evidence>
<keyword evidence="2" id="KW-0732">Signal</keyword>
<dbReference type="Proteomes" id="UP001152484">
    <property type="component" value="Unassembled WGS sequence"/>
</dbReference>
<reference evidence="3" key="1">
    <citation type="submission" date="2022-07" db="EMBL/GenBank/DDBJ databases">
        <authorList>
            <person name="Macas J."/>
            <person name="Novak P."/>
            <person name="Neumann P."/>
        </authorList>
    </citation>
    <scope>NUCLEOTIDE SEQUENCE</scope>
</reference>
<evidence type="ECO:0000313" key="4">
    <source>
        <dbReference type="Proteomes" id="UP001152484"/>
    </source>
</evidence>
<dbReference type="AlphaFoldDB" id="A0A9P0YK37"/>
<name>A0A9P0YK37_CUSEU</name>
<protein>
    <submittedName>
        <fullName evidence="3">Uncharacterized protein</fullName>
    </submittedName>
</protein>
<gene>
    <name evidence="3" type="ORF">CEURO_LOCUS1850</name>
</gene>
<keyword evidence="4" id="KW-1185">Reference proteome</keyword>
<dbReference type="EMBL" id="CAMAPE010000004">
    <property type="protein sequence ID" value="CAH9062109.1"/>
    <property type="molecule type" value="Genomic_DNA"/>
</dbReference>
<evidence type="ECO:0000256" key="2">
    <source>
        <dbReference type="SAM" id="SignalP"/>
    </source>
</evidence>